<evidence type="ECO:0000313" key="9">
    <source>
        <dbReference type="EMBL" id="RGP67603.1"/>
    </source>
</evidence>
<dbReference type="InterPro" id="IPR036864">
    <property type="entry name" value="Zn2-C6_fun-type_DNA-bd_sf"/>
</dbReference>
<dbReference type="EMBL" id="PXOF01000079">
    <property type="protein sequence ID" value="RGP67603.1"/>
    <property type="molecule type" value="Genomic_DNA"/>
</dbReference>
<keyword evidence="5" id="KW-0804">Transcription</keyword>
<dbReference type="SUPFAM" id="SSF53474">
    <property type="entry name" value="alpha/beta-Hydrolases"/>
    <property type="match status" value="1"/>
</dbReference>
<dbReference type="Gene3D" id="4.10.240.10">
    <property type="entry name" value="Zn(2)-C6 fungal-type DNA-binding domain"/>
    <property type="match status" value="1"/>
</dbReference>
<dbReference type="PANTHER" id="PTHR47540">
    <property type="entry name" value="THIAMINE REPRESSIBLE GENES REGULATORY PROTEIN THI5"/>
    <property type="match status" value="1"/>
</dbReference>
<name>A0A395S5D0_FUSSP</name>
<sequence>MATPLTSTPLSETSTCTNTGTSRSKRILPLSPDVSRESENRRKASKVSRACDHCKLKKLKCSGTIPCDGCTKRNVNCQYDSAYRRGRPPTPPTVGRQRHSMSSAASTVRPTNPVGENTEVITTRSSSQGPSGLETAEIEGQFFDPTSNLTFIHRAWKRLAQQNQQTDSGLLTGSENLQPLMSAGDVPFTTKGDQSLLIVSQPAALELFTYYFENCVVTYRILNHQYCRSWFDTVINNWHNGQPLETEIGHAKAAIILSILAIASFRQHRITEQRSMPGISLLSQQSEQYFLAASDLTAQETGLPRLESAQARVLQVLYLLQTSRMNQAWYVFGNTVPIVTALGLHRKSNHYRNGGRQPTDYIISECRKRTFWVLYTLDKYLAVVFGRPRFYHDNDTDQDFPDRVNDEDMTPQGPSLAEPAMDCHVDAVIFHARIAIIIENVSRQVYSLKKMRSEERLAAAQDFIQQLHEWRQALPPHFSTVRPSSLIPIFSRQSTALKLAYCHAVMHTTRPFLLDHSENCSPALQECVTQCISAAKLALEIVDSMFSEQSVLFHALWWMPYVTFCALAVVYVWDIQQRNNESAESDNTLLFGLAEKCQNHLARTISAESASRRYSIIIEELRQEARQGPQHASRTLQMLNCNDESLLSSEHESGASMDELGSMFEDQESSSSGLMSIMNPLSQWQPTDWLDLDSSGDSDFHNASRANPSPFYHLTLDMTQPRTYDKDFISRPIPASKPKRIIICCDGTWQSSTTIDPKKGCPSNVTRISRVLAKAGLDRDNNERQQLVYYDAGVGTGDITGAEATRQGSQGLGLLENVLEAYNFIVANYNPGDELYFFGFSRGAFTVRSTAGLVQEVGIIKSHLMAHFLEHYGDFIRGEDFSKSFIETEHWAKFQAHSPSAVACPGKDTVIQVIGVWDTVGALGIPDMGHWIKIDNSRFRKAYQFHNTDLSANVKHAYHALALDERRGPFSPCLWCVKGDNKTTKLVQCWFPGAHINVGGGSSDNALTDEDKKEGKQPKGDSERLSSVAYAWMLDRIRPHLALDEEALQMQLADIDGVIHSPGDPKLKAWESQEWLLGNIDDSYTAEYKTMGSAVIRTPMDYYKREEGYTVERVHPSVHFRQEYHRNLNKQLKKPIKVYEPLAMEGWKREYESDGLGKDLKPRKGWTWTKYKKGATPENKKTMIEKRMWEFEIGNLPDDTSVERWLIKKSWNVESYFKTVEEGW</sequence>
<keyword evidence="6" id="KW-0539">Nucleus</keyword>
<evidence type="ECO:0000256" key="4">
    <source>
        <dbReference type="ARBA" id="ARBA00023125"/>
    </source>
</evidence>
<comment type="subcellular location">
    <subcellularLocation>
        <location evidence="1">Nucleus</location>
    </subcellularLocation>
</comment>
<dbReference type="InterPro" id="IPR001138">
    <property type="entry name" value="Zn2Cys6_DnaBD"/>
</dbReference>
<keyword evidence="2" id="KW-0479">Metal-binding</keyword>
<dbReference type="SMART" id="SM00066">
    <property type="entry name" value="GAL4"/>
    <property type="match status" value="1"/>
</dbReference>
<reference evidence="9 10" key="1">
    <citation type="journal article" date="2018" name="PLoS Pathog.">
        <title>Evolution of structural diversity of trichothecenes, a family of toxins produced by plant pathogenic and entomopathogenic fungi.</title>
        <authorList>
            <person name="Proctor R.H."/>
            <person name="McCormick S.P."/>
            <person name="Kim H.S."/>
            <person name="Cardoza R.E."/>
            <person name="Stanley A.M."/>
            <person name="Lindo L."/>
            <person name="Kelly A."/>
            <person name="Brown D.W."/>
            <person name="Lee T."/>
            <person name="Vaughan M.M."/>
            <person name="Alexander N.J."/>
            <person name="Busman M."/>
            <person name="Gutierrez S."/>
        </authorList>
    </citation>
    <scope>NUCLEOTIDE SEQUENCE [LARGE SCALE GENOMIC DNA]</scope>
    <source>
        <strain evidence="9 10">NRRL 3299</strain>
    </source>
</reference>
<dbReference type="CDD" id="cd12148">
    <property type="entry name" value="fungal_TF_MHR"/>
    <property type="match status" value="1"/>
</dbReference>
<evidence type="ECO:0000256" key="1">
    <source>
        <dbReference type="ARBA" id="ARBA00004123"/>
    </source>
</evidence>
<evidence type="ECO:0000256" key="7">
    <source>
        <dbReference type="SAM" id="MobiDB-lite"/>
    </source>
</evidence>
<evidence type="ECO:0000256" key="3">
    <source>
        <dbReference type="ARBA" id="ARBA00023015"/>
    </source>
</evidence>
<dbReference type="PROSITE" id="PS50048">
    <property type="entry name" value="ZN2_CY6_FUNGAL_2"/>
    <property type="match status" value="1"/>
</dbReference>
<evidence type="ECO:0000256" key="2">
    <source>
        <dbReference type="ARBA" id="ARBA00022723"/>
    </source>
</evidence>
<proteinExistence type="predicted"/>
<dbReference type="PROSITE" id="PS00463">
    <property type="entry name" value="ZN2_CY6_FUNGAL_1"/>
    <property type="match status" value="1"/>
</dbReference>
<dbReference type="Proteomes" id="UP000266152">
    <property type="component" value="Unassembled WGS sequence"/>
</dbReference>
<dbReference type="Pfam" id="PF00172">
    <property type="entry name" value="Zn_clus"/>
    <property type="match status" value="1"/>
</dbReference>
<evidence type="ECO:0000259" key="8">
    <source>
        <dbReference type="PROSITE" id="PS50048"/>
    </source>
</evidence>
<feature type="compositionally biased region" description="Polar residues" evidence="7">
    <location>
        <begin position="100"/>
        <end position="110"/>
    </location>
</feature>
<dbReference type="GO" id="GO:0006351">
    <property type="term" value="P:DNA-templated transcription"/>
    <property type="evidence" value="ECO:0007669"/>
    <property type="project" value="InterPro"/>
</dbReference>
<accession>A0A395S5D0</accession>
<dbReference type="AlphaFoldDB" id="A0A395S5D0"/>
<dbReference type="STRING" id="5514.A0A395S5D0"/>
<keyword evidence="10" id="KW-1185">Reference proteome</keyword>
<dbReference type="InterPro" id="IPR051711">
    <property type="entry name" value="Stress_Response_Reg"/>
</dbReference>
<evidence type="ECO:0000313" key="10">
    <source>
        <dbReference type="Proteomes" id="UP000266152"/>
    </source>
</evidence>
<dbReference type="SMART" id="SM00906">
    <property type="entry name" value="Fungal_trans"/>
    <property type="match status" value="1"/>
</dbReference>
<dbReference type="GO" id="GO:0045944">
    <property type="term" value="P:positive regulation of transcription by RNA polymerase II"/>
    <property type="evidence" value="ECO:0007669"/>
    <property type="project" value="TreeGrafter"/>
</dbReference>
<dbReference type="InterPro" id="IPR018712">
    <property type="entry name" value="Tle1-like_cat"/>
</dbReference>
<gene>
    <name evidence="9" type="ORF">FSPOR_5790</name>
</gene>
<comment type="caution">
    <text evidence="9">The sequence shown here is derived from an EMBL/GenBank/DDBJ whole genome shotgun (WGS) entry which is preliminary data.</text>
</comment>
<feature type="region of interest" description="Disordered" evidence="7">
    <location>
        <begin position="86"/>
        <end position="116"/>
    </location>
</feature>
<protein>
    <submittedName>
        <fullName evidence="9">C6 transcription factor</fullName>
    </submittedName>
</protein>
<dbReference type="SUPFAM" id="SSF57701">
    <property type="entry name" value="Zn2/Cys6 DNA-binding domain"/>
    <property type="match status" value="1"/>
</dbReference>
<feature type="region of interest" description="Disordered" evidence="7">
    <location>
        <begin position="1"/>
        <end position="44"/>
    </location>
</feature>
<feature type="domain" description="Zn(2)-C6 fungal-type" evidence="8">
    <location>
        <begin position="50"/>
        <end position="79"/>
    </location>
</feature>
<dbReference type="GO" id="GO:0043565">
    <property type="term" value="F:sequence-specific DNA binding"/>
    <property type="evidence" value="ECO:0007669"/>
    <property type="project" value="TreeGrafter"/>
</dbReference>
<keyword evidence="3" id="KW-0805">Transcription regulation</keyword>
<dbReference type="GO" id="GO:0000981">
    <property type="term" value="F:DNA-binding transcription factor activity, RNA polymerase II-specific"/>
    <property type="evidence" value="ECO:0007669"/>
    <property type="project" value="InterPro"/>
</dbReference>
<evidence type="ECO:0000256" key="6">
    <source>
        <dbReference type="ARBA" id="ARBA00023242"/>
    </source>
</evidence>
<dbReference type="GO" id="GO:0008270">
    <property type="term" value="F:zinc ion binding"/>
    <property type="evidence" value="ECO:0007669"/>
    <property type="project" value="InterPro"/>
</dbReference>
<keyword evidence="4" id="KW-0238">DNA-binding</keyword>
<feature type="region of interest" description="Disordered" evidence="7">
    <location>
        <begin position="1001"/>
        <end position="1022"/>
    </location>
</feature>
<dbReference type="GO" id="GO:0005634">
    <property type="term" value="C:nucleus"/>
    <property type="evidence" value="ECO:0007669"/>
    <property type="project" value="UniProtKB-SubCell"/>
</dbReference>
<dbReference type="Pfam" id="PF04082">
    <property type="entry name" value="Fungal_trans"/>
    <property type="match status" value="1"/>
</dbReference>
<organism evidence="9 10">
    <name type="scientific">Fusarium sporotrichioides</name>
    <dbReference type="NCBI Taxonomy" id="5514"/>
    <lineage>
        <taxon>Eukaryota</taxon>
        <taxon>Fungi</taxon>
        <taxon>Dikarya</taxon>
        <taxon>Ascomycota</taxon>
        <taxon>Pezizomycotina</taxon>
        <taxon>Sordariomycetes</taxon>
        <taxon>Hypocreomycetidae</taxon>
        <taxon>Hypocreales</taxon>
        <taxon>Nectriaceae</taxon>
        <taxon>Fusarium</taxon>
    </lineage>
</organism>
<feature type="compositionally biased region" description="Basic and acidic residues" evidence="7">
    <location>
        <begin position="1009"/>
        <end position="1022"/>
    </location>
</feature>
<dbReference type="InterPro" id="IPR007219">
    <property type="entry name" value="XnlR_reg_dom"/>
</dbReference>
<dbReference type="InterPro" id="IPR029058">
    <property type="entry name" value="AB_hydrolase_fold"/>
</dbReference>
<dbReference type="PANTHER" id="PTHR47540:SF2">
    <property type="entry name" value="ZN(II)2CYS6 TRANSCRIPTION FACTOR (EUROFUNG)"/>
    <property type="match status" value="1"/>
</dbReference>
<dbReference type="Pfam" id="PF09994">
    <property type="entry name" value="T6SS_Tle1-like_cat"/>
    <property type="match status" value="1"/>
</dbReference>
<feature type="compositionally biased region" description="Low complexity" evidence="7">
    <location>
        <begin position="1"/>
        <end position="17"/>
    </location>
</feature>
<evidence type="ECO:0000256" key="5">
    <source>
        <dbReference type="ARBA" id="ARBA00023163"/>
    </source>
</evidence>
<dbReference type="CDD" id="cd00067">
    <property type="entry name" value="GAL4"/>
    <property type="match status" value="1"/>
</dbReference>